<keyword evidence="1" id="KW-0732">Signal</keyword>
<comment type="caution">
    <text evidence="2">The sequence shown here is derived from an EMBL/GenBank/DDBJ whole genome shotgun (WGS) entry which is preliminary data.</text>
</comment>
<name>A0ABR4PMT5_9HELO</name>
<dbReference type="Proteomes" id="UP001629113">
    <property type="component" value="Unassembled WGS sequence"/>
</dbReference>
<evidence type="ECO:0000313" key="2">
    <source>
        <dbReference type="EMBL" id="KAL3424236.1"/>
    </source>
</evidence>
<feature type="chain" id="PRO_5046658674" evidence="1">
    <location>
        <begin position="27"/>
        <end position="320"/>
    </location>
</feature>
<sequence>MFISKILYCLLAIMTSLSAASPLCHGESCQTLDSNIDYSVLARSSFTASTVLIAPVRAVESINGPINKPDDSTLTLGFEHVTTDPATLPTPSTQPALDARSLDSLPVFEDPAAIVNNNPGRFAHTATALPVADGEYSTKQSPSSLALPVMTSTDVMINPTSMQTLTGTGSPVSASGSGFISLSTADLSTSFNTAPVFISRFNTFTAMWNGTGPRPYGGGFLFIPSQTSSHRTLETSFVKRQDATLPTTSCTTDVSSAPQFTRGPVVTFWNATMASTAAALCSTCLTGTAAFLSGAVSTINGTAGTTAGTRTVCATGCRST</sequence>
<organism evidence="2 3">
    <name type="scientific">Phlyctema vagabunda</name>
    <dbReference type="NCBI Taxonomy" id="108571"/>
    <lineage>
        <taxon>Eukaryota</taxon>
        <taxon>Fungi</taxon>
        <taxon>Dikarya</taxon>
        <taxon>Ascomycota</taxon>
        <taxon>Pezizomycotina</taxon>
        <taxon>Leotiomycetes</taxon>
        <taxon>Helotiales</taxon>
        <taxon>Dermateaceae</taxon>
        <taxon>Phlyctema</taxon>
    </lineage>
</organism>
<reference evidence="2 3" key="1">
    <citation type="submission" date="2024-06" db="EMBL/GenBank/DDBJ databases">
        <title>Complete genome of Phlyctema vagabunda strain 19-DSS-EL-015.</title>
        <authorList>
            <person name="Fiorenzani C."/>
        </authorList>
    </citation>
    <scope>NUCLEOTIDE SEQUENCE [LARGE SCALE GENOMIC DNA]</scope>
    <source>
        <strain evidence="2 3">19-DSS-EL-015</strain>
    </source>
</reference>
<feature type="signal peptide" evidence="1">
    <location>
        <begin position="1"/>
        <end position="26"/>
    </location>
</feature>
<evidence type="ECO:0000256" key="1">
    <source>
        <dbReference type="SAM" id="SignalP"/>
    </source>
</evidence>
<dbReference type="EMBL" id="JBFCZG010000003">
    <property type="protein sequence ID" value="KAL3424236.1"/>
    <property type="molecule type" value="Genomic_DNA"/>
</dbReference>
<keyword evidence="3" id="KW-1185">Reference proteome</keyword>
<gene>
    <name evidence="2" type="ORF">PVAG01_03517</name>
</gene>
<evidence type="ECO:0000313" key="3">
    <source>
        <dbReference type="Proteomes" id="UP001629113"/>
    </source>
</evidence>
<accession>A0ABR4PMT5</accession>
<proteinExistence type="predicted"/>
<protein>
    <submittedName>
        <fullName evidence="2">Uncharacterized protein</fullName>
    </submittedName>
</protein>